<proteinExistence type="predicted"/>
<name>A0A4R1YLN3_9RHOB</name>
<comment type="caution">
    <text evidence="1">The sequence shown here is derived from an EMBL/GenBank/DDBJ whole genome shotgun (WGS) entry which is preliminary data.</text>
</comment>
<dbReference type="Proteomes" id="UP000295277">
    <property type="component" value="Unassembled WGS sequence"/>
</dbReference>
<evidence type="ECO:0000313" key="1">
    <source>
        <dbReference type="EMBL" id="TCM78339.1"/>
    </source>
</evidence>
<gene>
    <name evidence="1" type="ORF">EV216_12614</name>
</gene>
<organism evidence="1 2">
    <name type="scientific">Rhodovulum steppense</name>
    <dbReference type="NCBI Taxonomy" id="540251"/>
    <lineage>
        <taxon>Bacteria</taxon>
        <taxon>Pseudomonadati</taxon>
        <taxon>Pseudomonadota</taxon>
        <taxon>Alphaproteobacteria</taxon>
        <taxon>Rhodobacterales</taxon>
        <taxon>Paracoccaceae</taxon>
        <taxon>Rhodovulum</taxon>
    </lineage>
</organism>
<evidence type="ECO:0000313" key="2">
    <source>
        <dbReference type="Proteomes" id="UP000295277"/>
    </source>
</evidence>
<sequence length="70" mass="7756">MITYQETTDATYIYRDTTAFSTIRMDRTADTGNLLQIMRDSVVIVGAPAFRSEGKIPESPVGNIEAVSRL</sequence>
<keyword evidence="2" id="KW-1185">Reference proteome</keyword>
<accession>A0A4R1YLN3</accession>
<dbReference type="EMBL" id="SLVM01000026">
    <property type="protein sequence ID" value="TCM78339.1"/>
    <property type="molecule type" value="Genomic_DNA"/>
</dbReference>
<dbReference type="AlphaFoldDB" id="A0A4R1YLN3"/>
<protein>
    <submittedName>
        <fullName evidence="1">Uncharacterized protein</fullName>
    </submittedName>
</protein>
<reference evidence="1 2" key="1">
    <citation type="submission" date="2019-03" db="EMBL/GenBank/DDBJ databases">
        <title>Genomic Encyclopedia of Type Strains, Phase IV (KMG-IV): sequencing the most valuable type-strain genomes for metagenomic binning, comparative biology and taxonomic classification.</title>
        <authorList>
            <person name="Goeker M."/>
        </authorList>
    </citation>
    <scope>NUCLEOTIDE SEQUENCE [LARGE SCALE GENOMIC DNA]</scope>
    <source>
        <strain evidence="1 2">DSM 21153</strain>
    </source>
</reference>